<dbReference type="Pfam" id="PF13432">
    <property type="entry name" value="TPR_16"/>
    <property type="match status" value="1"/>
</dbReference>
<organism evidence="3">
    <name type="scientific">gut metagenome</name>
    <dbReference type="NCBI Taxonomy" id="749906"/>
    <lineage>
        <taxon>unclassified sequences</taxon>
        <taxon>metagenomes</taxon>
        <taxon>organismal metagenomes</taxon>
    </lineage>
</organism>
<gene>
    <name evidence="3" type="ORF">EVA_15020</name>
</gene>
<comment type="caution">
    <text evidence="3">The sequence shown here is derived from an EMBL/GenBank/DDBJ whole genome shotgun (WGS) entry which is preliminary data.</text>
</comment>
<keyword evidence="2" id="KW-0802">TPR repeat</keyword>
<dbReference type="InterPro" id="IPR019734">
    <property type="entry name" value="TPR_rpt"/>
</dbReference>
<dbReference type="SMART" id="SM00028">
    <property type="entry name" value="TPR"/>
    <property type="match status" value="6"/>
</dbReference>
<dbReference type="InterPro" id="IPR050498">
    <property type="entry name" value="Ycf3"/>
</dbReference>
<protein>
    <submittedName>
        <fullName evidence="3">Tetratricopeptide repeat-containing protein</fullName>
    </submittedName>
</protein>
<dbReference type="PROSITE" id="PS50005">
    <property type="entry name" value="TPR"/>
    <property type="match status" value="3"/>
</dbReference>
<name>J9CAB2_9ZZZZ</name>
<dbReference type="Pfam" id="PF13181">
    <property type="entry name" value="TPR_8"/>
    <property type="match status" value="2"/>
</dbReference>
<dbReference type="SUPFAM" id="SSF48452">
    <property type="entry name" value="TPR-like"/>
    <property type="match status" value="1"/>
</dbReference>
<evidence type="ECO:0000313" key="3">
    <source>
        <dbReference type="EMBL" id="EJW96870.1"/>
    </source>
</evidence>
<evidence type="ECO:0000256" key="1">
    <source>
        <dbReference type="ARBA" id="ARBA00022737"/>
    </source>
</evidence>
<sequence length="282" mass="32136">MVKNILLVCLISLYTFSLQAQTYQELTARSVEAAEQDSLQKAEALIRQALKLEPANPHNALLFSNLATFQRRQKKYDLALENYTYALNIAPRTILILLNRATLYLEMGKDDAACADYSLVLDMDSDHAEALSMRAYIYMRQRNYKLARADYQHLLKQHPSDFNGRLGLATLAQKEGKFEEAFQIINAMVQEETESRQPHSETLAMLLVVRAGIEKDLKQFDLALIDLETALQHHSMLADAYLTRGQIYLSQGKKRMAKNDFEQAMALGVPQADMRELISQCR</sequence>
<dbReference type="InterPro" id="IPR011990">
    <property type="entry name" value="TPR-like_helical_dom_sf"/>
</dbReference>
<accession>J9CAB2</accession>
<dbReference type="PANTHER" id="PTHR44858:SF1">
    <property type="entry name" value="UDP-N-ACETYLGLUCOSAMINE--PEPTIDE N-ACETYLGLUCOSAMINYLTRANSFERASE SPINDLY-RELATED"/>
    <property type="match status" value="1"/>
</dbReference>
<dbReference type="AlphaFoldDB" id="J9CAB2"/>
<reference evidence="3" key="1">
    <citation type="journal article" date="2012" name="PLoS ONE">
        <title>Gene sets for utilization of primary and secondary nutrition supplies in the distal gut of endangered iberian lynx.</title>
        <authorList>
            <person name="Alcaide M."/>
            <person name="Messina E."/>
            <person name="Richter M."/>
            <person name="Bargiela R."/>
            <person name="Peplies J."/>
            <person name="Huws S.A."/>
            <person name="Newbold C.J."/>
            <person name="Golyshin P.N."/>
            <person name="Simon M.A."/>
            <person name="Lopez G."/>
            <person name="Yakimov M.M."/>
            <person name="Ferrer M."/>
        </authorList>
    </citation>
    <scope>NUCLEOTIDE SEQUENCE</scope>
</reference>
<proteinExistence type="predicted"/>
<dbReference type="PANTHER" id="PTHR44858">
    <property type="entry name" value="TETRATRICOPEPTIDE REPEAT PROTEIN 6"/>
    <property type="match status" value="1"/>
</dbReference>
<evidence type="ECO:0000256" key="2">
    <source>
        <dbReference type="ARBA" id="ARBA00022803"/>
    </source>
</evidence>
<keyword evidence="1" id="KW-0677">Repeat</keyword>
<dbReference type="EMBL" id="AMCI01005061">
    <property type="protein sequence ID" value="EJW96870.1"/>
    <property type="molecule type" value="Genomic_DNA"/>
</dbReference>
<dbReference type="Gene3D" id="1.25.40.10">
    <property type="entry name" value="Tetratricopeptide repeat domain"/>
    <property type="match status" value="3"/>
</dbReference>